<evidence type="ECO:0000313" key="1">
    <source>
        <dbReference type="EMBL" id="VDH90160.1"/>
    </source>
</evidence>
<proteinExistence type="predicted"/>
<organism evidence="1 2">
    <name type="scientific">Mytilus galloprovincialis</name>
    <name type="common">Mediterranean mussel</name>
    <dbReference type="NCBI Taxonomy" id="29158"/>
    <lineage>
        <taxon>Eukaryota</taxon>
        <taxon>Metazoa</taxon>
        <taxon>Spiralia</taxon>
        <taxon>Lophotrochozoa</taxon>
        <taxon>Mollusca</taxon>
        <taxon>Bivalvia</taxon>
        <taxon>Autobranchia</taxon>
        <taxon>Pteriomorphia</taxon>
        <taxon>Mytilida</taxon>
        <taxon>Mytiloidea</taxon>
        <taxon>Mytilidae</taxon>
        <taxon>Mytilinae</taxon>
        <taxon>Mytilus</taxon>
    </lineage>
</organism>
<accession>A0A8B6BHY0</accession>
<dbReference type="PANTHER" id="PTHR37984:SF5">
    <property type="entry name" value="PROTEIN NYNRIN-LIKE"/>
    <property type="match status" value="1"/>
</dbReference>
<dbReference type="PANTHER" id="PTHR37984">
    <property type="entry name" value="PROTEIN CBG26694"/>
    <property type="match status" value="1"/>
</dbReference>
<dbReference type="InterPro" id="IPR043502">
    <property type="entry name" value="DNA/RNA_pol_sf"/>
</dbReference>
<comment type="caution">
    <text evidence="1">The sequence shown here is derived from an EMBL/GenBank/DDBJ whole genome shotgun (WGS) entry which is preliminary data.</text>
</comment>
<protein>
    <submittedName>
        <fullName evidence="1">Uncharacterized protein</fullName>
    </submittedName>
</protein>
<sequence length="176" mass="19937">MNKLKGLECKIVKSSTVLTTYDNSEIRPLGKTTLKLVNAKNGKSYAETFIVVKENTTPILGNQTIQHMNLVTINYDNIQALDINEISLSEKSVFRQYKDVFDGTGCLPGTYRLEIDETVRPVVHPPRKIPVALRDKLKTELERLTDKEMITPVTEPTPWVNNLVIVEKTEQVENLP</sequence>
<keyword evidence="2" id="KW-1185">Reference proteome</keyword>
<dbReference type="Gene3D" id="3.10.10.10">
    <property type="entry name" value="HIV Type 1 Reverse Transcriptase, subunit A, domain 1"/>
    <property type="match status" value="1"/>
</dbReference>
<dbReference type="SUPFAM" id="SSF56672">
    <property type="entry name" value="DNA/RNA polymerases"/>
    <property type="match status" value="1"/>
</dbReference>
<reference evidence="1" key="1">
    <citation type="submission" date="2018-11" db="EMBL/GenBank/DDBJ databases">
        <authorList>
            <person name="Alioto T."/>
            <person name="Alioto T."/>
        </authorList>
    </citation>
    <scope>NUCLEOTIDE SEQUENCE</scope>
</reference>
<dbReference type="OrthoDB" id="5984808at2759"/>
<dbReference type="InterPro" id="IPR050951">
    <property type="entry name" value="Retrovirus_Pol_polyprotein"/>
</dbReference>
<name>A0A8B6BHY0_MYTGA</name>
<gene>
    <name evidence="1" type="ORF">MGAL_10B035209</name>
</gene>
<evidence type="ECO:0000313" key="2">
    <source>
        <dbReference type="Proteomes" id="UP000596742"/>
    </source>
</evidence>
<dbReference type="AlphaFoldDB" id="A0A8B6BHY0"/>
<dbReference type="Proteomes" id="UP000596742">
    <property type="component" value="Unassembled WGS sequence"/>
</dbReference>
<dbReference type="EMBL" id="UYJE01000096">
    <property type="protein sequence ID" value="VDH90160.1"/>
    <property type="molecule type" value="Genomic_DNA"/>
</dbReference>